<gene>
    <name evidence="2" type="ORF">PYH38_000631</name>
</gene>
<feature type="compositionally biased region" description="Basic and acidic residues" evidence="1">
    <location>
        <begin position="153"/>
        <end position="163"/>
    </location>
</feature>
<dbReference type="EMBL" id="CP120370">
    <property type="protein sequence ID" value="WEX81239.1"/>
    <property type="molecule type" value="Genomic_DNA"/>
</dbReference>
<evidence type="ECO:0008006" key="4">
    <source>
        <dbReference type="Google" id="ProtNLM"/>
    </source>
</evidence>
<feature type="region of interest" description="Disordered" evidence="1">
    <location>
        <begin position="128"/>
        <end position="163"/>
    </location>
</feature>
<feature type="region of interest" description="Disordered" evidence="1">
    <location>
        <begin position="65"/>
        <end position="85"/>
    </location>
</feature>
<evidence type="ECO:0000313" key="2">
    <source>
        <dbReference type="EMBL" id="WEX81239.1"/>
    </source>
</evidence>
<evidence type="ECO:0000256" key="1">
    <source>
        <dbReference type="SAM" id="MobiDB-lite"/>
    </source>
</evidence>
<proteinExistence type="predicted"/>
<organism evidence="2 3">
    <name type="scientific">Sinorhizobium numidicum</name>
    <dbReference type="NCBI Taxonomy" id="680248"/>
    <lineage>
        <taxon>Bacteria</taxon>
        <taxon>Pseudomonadati</taxon>
        <taxon>Pseudomonadota</taxon>
        <taxon>Alphaproteobacteria</taxon>
        <taxon>Hyphomicrobiales</taxon>
        <taxon>Rhizobiaceae</taxon>
        <taxon>Sinorhizobium/Ensifer group</taxon>
        <taxon>Sinorhizobium</taxon>
    </lineage>
</organism>
<evidence type="ECO:0000313" key="3">
    <source>
        <dbReference type="Proteomes" id="UP001235547"/>
    </source>
</evidence>
<dbReference type="Proteomes" id="UP001235547">
    <property type="component" value="Chromosome 2"/>
</dbReference>
<name>A0ABY8CRE7_9HYPH</name>
<dbReference type="RefSeq" id="WP_280731979.1">
    <property type="nucleotide sequence ID" value="NZ_CP120367.1"/>
</dbReference>
<reference evidence="2 3" key="1">
    <citation type="submission" date="2023-03" db="EMBL/GenBank/DDBJ databases">
        <authorList>
            <person name="Kaur S."/>
            <person name="Espinosa-Saiz D."/>
            <person name="Velazquez E."/>
            <person name="Menendez E."/>
            <person name="diCenzo G.C."/>
        </authorList>
    </citation>
    <scope>NUCLEOTIDE SEQUENCE [LARGE SCALE GENOMIC DNA]</scope>
    <source>
        <strain evidence="2 3">LMG 27395</strain>
    </source>
</reference>
<sequence length="163" mass="17706">MTGKDEKGRADWEAIEREYRAGQISHRAIASAHGITGGAIRKKAKSEGWQRVLADEVRQAVREKLVRSDADEGTQDGTHAQRASDSEIIEGAAIRGLNVITSHRKDLQQLHGLKRVLAERLSTYLQGVAPDGPCVGDQGKSGRPARKATAHHRTFDPARKAGA</sequence>
<keyword evidence="3" id="KW-1185">Reference proteome</keyword>
<protein>
    <recommendedName>
        <fullName evidence="4">Terminase small subunit</fullName>
    </recommendedName>
</protein>
<accession>A0ABY8CRE7</accession>
<feature type="compositionally biased region" description="Basic residues" evidence="1">
    <location>
        <begin position="143"/>
        <end position="152"/>
    </location>
</feature>